<name>A0AA37HF23_9HYPH</name>
<organism evidence="1 2">
    <name type="scientific">Methylobacterium frigidaeris</name>
    <dbReference type="NCBI Taxonomy" id="2038277"/>
    <lineage>
        <taxon>Bacteria</taxon>
        <taxon>Pseudomonadati</taxon>
        <taxon>Pseudomonadota</taxon>
        <taxon>Alphaproteobacteria</taxon>
        <taxon>Hyphomicrobiales</taxon>
        <taxon>Methylobacteriaceae</taxon>
        <taxon>Methylobacterium</taxon>
    </lineage>
</organism>
<gene>
    <name evidence="1" type="ORF">MPEAHAMD_4757</name>
</gene>
<reference evidence="1" key="1">
    <citation type="journal article" date="2016" name="Front. Microbiol.">
        <title>Genome Sequence of the Piezophilic, Mesophilic Sulfate-Reducing Bacterium Desulfovibrio indicus J2T.</title>
        <authorList>
            <person name="Cao J."/>
            <person name="Maignien L."/>
            <person name="Shao Z."/>
            <person name="Alain K."/>
            <person name="Jebbar M."/>
        </authorList>
    </citation>
    <scope>NUCLEOTIDE SEQUENCE</scope>
    <source>
        <strain evidence="1">JCM 32048</strain>
    </source>
</reference>
<dbReference type="EMBL" id="BPQJ01000026">
    <property type="protein sequence ID" value="GJD64574.1"/>
    <property type="molecule type" value="Genomic_DNA"/>
</dbReference>
<evidence type="ECO:0000313" key="2">
    <source>
        <dbReference type="Proteomes" id="UP001055286"/>
    </source>
</evidence>
<reference evidence="1" key="2">
    <citation type="submission" date="2021-08" db="EMBL/GenBank/DDBJ databases">
        <authorList>
            <person name="Tani A."/>
            <person name="Ola A."/>
            <person name="Ogura Y."/>
            <person name="Katsura K."/>
            <person name="Hayashi T."/>
        </authorList>
    </citation>
    <scope>NUCLEOTIDE SEQUENCE</scope>
    <source>
        <strain evidence="1">JCM 32048</strain>
    </source>
</reference>
<protein>
    <recommendedName>
        <fullName evidence="3">Aspartyl beta-hydroxylase</fullName>
    </recommendedName>
</protein>
<sequence length="420" mass="44955">MTGPAGTAGGLAAFTRLPAEDRALAARLRPIEDPAELARAAVAEGAARGLAFTAAEVEALMHENRHGFLMHPVPLLPLPLRPDPVDPFPTRPLPLLQGGGPASLLAGWTPFRAGWIDGEMTVDWCHLGPHRLTAPFFYETIAQAIGFPFNTAFRPRTRADDLAALSPGPRPTGFIFHMARCGSTLAAQALAADPRTIVASEPGPVRTMLEAPRLAPLAPERADAWLAGIVNALARPRFPGEDRVFVKFMAADVLDLRRIQRVFPDVPWLFLYRDPLEILASQLRRGGADTIPGAIPPHLLGLAPDEVFAMDRKVYQLTAMAAYGQAALDGLARAPGRGRVLRYDDLPDGLWPVFAEHFGLDPALPGFAAMRAVAGRHSKTGAAFAPDGAAKRAEAAEWRQAAGRIVGPVLAALDAARDRS</sequence>
<comment type="caution">
    <text evidence="1">The sequence shown here is derived from an EMBL/GenBank/DDBJ whole genome shotgun (WGS) entry which is preliminary data.</text>
</comment>
<dbReference type="InterPro" id="IPR027417">
    <property type="entry name" value="P-loop_NTPase"/>
</dbReference>
<accession>A0AA37HF23</accession>
<dbReference type="RefSeq" id="WP_238192584.1">
    <property type="nucleotide sequence ID" value="NZ_BPQJ01000026.1"/>
</dbReference>
<evidence type="ECO:0000313" key="1">
    <source>
        <dbReference type="EMBL" id="GJD64574.1"/>
    </source>
</evidence>
<dbReference type="Proteomes" id="UP001055286">
    <property type="component" value="Unassembled WGS sequence"/>
</dbReference>
<proteinExistence type="predicted"/>
<dbReference type="AlphaFoldDB" id="A0AA37HF23"/>
<evidence type="ECO:0008006" key="3">
    <source>
        <dbReference type="Google" id="ProtNLM"/>
    </source>
</evidence>
<keyword evidence="2" id="KW-1185">Reference proteome</keyword>
<dbReference type="Gene3D" id="3.40.50.300">
    <property type="entry name" value="P-loop containing nucleotide triphosphate hydrolases"/>
    <property type="match status" value="1"/>
</dbReference>
<dbReference type="SUPFAM" id="SSF52540">
    <property type="entry name" value="P-loop containing nucleoside triphosphate hydrolases"/>
    <property type="match status" value="1"/>
</dbReference>